<dbReference type="InterPro" id="IPR050147">
    <property type="entry name" value="Ser/Thr_Dehydratase"/>
</dbReference>
<dbReference type="PANTHER" id="PTHR48078:SF7">
    <property type="entry name" value="BLL6502 PROTEIN"/>
    <property type="match status" value="1"/>
</dbReference>
<dbReference type="Pfam" id="PF00291">
    <property type="entry name" value="PALP"/>
    <property type="match status" value="1"/>
</dbReference>
<organism evidence="5 6">
    <name type="scientific">Plesiocystis pacifica SIR-1</name>
    <dbReference type="NCBI Taxonomy" id="391625"/>
    <lineage>
        <taxon>Bacteria</taxon>
        <taxon>Pseudomonadati</taxon>
        <taxon>Myxococcota</taxon>
        <taxon>Polyangia</taxon>
        <taxon>Nannocystales</taxon>
        <taxon>Nannocystaceae</taxon>
        <taxon>Plesiocystis</taxon>
    </lineage>
</organism>
<evidence type="ECO:0000256" key="2">
    <source>
        <dbReference type="ARBA" id="ARBA00022898"/>
    </source>
</evidence>
<feature type="domain" description="Tryptophan synthase beta chain-like PALP" evidence="4">
    <location>
        <begin position="43"/>
        <end position="329"/>
    </location>
</feature>
<dbReference type="Proteomes" id="UP000005801">
    <property type="component" value="Unassembled WGS sequence"/>
</dbReference>
<dbReference type="AlphaFoldDB" id="A6G3T5"/>
<accession>A6G3T5</accession>
<dbReference type="STRING" id="391625.PPSIR1_35137"/>
<dbReference type="GO" id="GO:0006567">
    <property type="term" value="P:L-threonine catabolic process"/>
    <property type="evidence" value="ECO:0007669"/>
    <property type="project" value="TreeGrafter"/>
</dbReference>
<protein>
    <submittedName>
        <fullName evidence="5">Pyridoxal-5'-phosphate-dependent enzyme, beta subunit</fullName>
    </submittedName>
</protein>
<dbReference type="CDD" id="cd01562">
    <property type="entry name" value="Thr-dehyd"/>
    <property type="match status" value="1"/>
</dbReference>
<dbReference type="EMBL" id="ABCS01000019">
    <property type="protein sequence ID" value="EDM79472.1"/>
    <property type="molecule type" value="Genomic_DNA"/>
</dbReference>
<dbReference type="PANTHER" id="PTHR48078">
    <property type="entry name" value="THREONINE DEHYDRATASE, MITOCHONDRIAL-RELATED"/>
    <property type="match status" value="1"/>
</dbReference>
<keyword evidence="2" id="KW-0663">Pyridoxal phosphate</keyword>
<dbReference type="eggNOG" id="COG1171">
    <property type="taxonomic scope" value="Bacteria"/>
</dbReference>
<dbReference type="GO" id="GO:0006565">
    <property type="term" value="P:L-serine catabolic process"/>
    <property type="evidence" value="ECO:0007669"/>
    <property type="project" value="TreeGrafter"/>
</dbReference>
<keyword evidence="6" id="KW-1185">Reference proteome</keyword>
<name>A6G3T5_9BACT</name>
<proteinExistence type="predicted"/>
<dbReference type="RefSeq" id="WP_006971384.1">
    <property type="nucleotide sequence ID" value="NZ_ABCS01000019.1"/>
</dbReference>
<evidence type="ECO:0000259" key="4">
    <source>
        <dbReference type="Pfam" id="PF00291"/>
    </source>
</evidence>
<dbReference type="GO" id="GO:0003941">
    <property type="term" value="F:L-serine ammonia-lyase activity"/>
    <property type="evidence" value="ECO:0007669"/>
    <property type="project" value="TreeGrafter"/>
</dbReference>
<comment type="cofactor">
    <cofactor evidence="1">
        <name>pyridoxal 5'-phosphate</name>
        <dbReference type="ChEBI" id="CHEBI:597326"/>
    </cofactor>
</comment>
<dbReference type="OrthoDB" id="9811476at2"/>
<reference evidence="5 6" key="1">
    <citation type="submission" date="2007-06" db="EMBL/GenBank/DDBJ databases">
        <authorList>
            <person name="Shimkets L."/>
            <person name="Ferriera S."/>
            <person name="Johnson J."/>
            <person name="Kravitz S."/>
            <person name="Beeson K."/>
            <person name="Sutton G."/>
            <person name="Rogers Y.-H."/>
            <person name="Friedman R."/>
            <person name="Frazier M."/>
            <person name="Venter J.C."/>
        </authorList>
    </citation>
    <scope>NUCLEOTIDE SEQUENCE [LARGE SCALE GENOMIC DNA]</scope>
    <source>
        <strain evidence="5 6">SIR-1</strain>
    </source>
</reference>
<keyword evidence="3" id="KW-0456">Lyase</keyword>
<gene>
    <name evidence="5" type="ORF">PPSIR1_35137</name>
</gene>
<evidence type="ECO:0000256" key="3">
    <source>
        <dbReference type="ARBA" id="ARBA00023239"/>
    </source>
</evidence>
<dbReference type="GO" id="GO:0009097">
    <property type="term" value="P:isoleucine biosynthetic process"/>
    <property type="evidence" value="ECO:0007669"/>
    <property type="project" value="TreeGrafter"/>
</dbReference>
<dbReference type="InterPro" id="IPR036052">
    <property type="entry name" value="TrpB-like_PALP_sf"/>
</dbReference>
<sequence length="349" mass="36120">MLGALAPSAPAQPEVEIEDPALAGLRPSFAEILGARRRLSGLLPPTPLVRHPGLSARVGVDCLVKLENTQPVGAFKVRGGLNLLLTSSPEQRARGYVTATRGNHGQSLAYACARFGSRCALVVPRGNDPAKNRAMRELGAELLVTGVDFDAAWEAARGLAEQRGATLVHPGATQALVAGVGTWALELLEQSPGPLDAVFVPVGVGSCVAGTAIALRARSPHTQVIGVQSAAAPAMTLAWRGRSDAGHPPAPTLADGLAVGRVVAETMAVMRALVDDMVLVDEDALARAIRWYAETLGQLAEGAGAAALAGAHQLASRFRGGRVAVLLSGGNVDPRRLLTVLTGEDRERG</sequence>
<evidence type="ECO:0000313" key="6">
    <source>
        <dbReference type="Proteomes" id="UP000005801"/>
    </source>
</evidence>
<comment type="caution">
    <text evidence="5">The sequence shown here is derived from an EMBL/GenBank/DDBJ whole genome shotgun (WGS) entry which is preliminary data.</text>
</comment>
<dbReference type="Gene3D" id="3.40.50.1100">
    <property type="match status" value="2"/>
</dbReference>
<dbReference type="SUPFAM" id="SSF53686">
    <property type="entry name" value="Tryptophan synthase beta subunit-like PLP-dependent enzymes"/>
    <property type="match status" value="1"/>
</dbReference>
<evidence type="ECO:0000256" key="1">
    <source>
        <dbReference type="ARBA" id="ARBA00001933"/>
    </source>
</evidence>
<dbReference type="GO" id="GO:0004794">
    <property type="term" value="F:threonine deaminase activity"/>
    <property type="evidence" value="ECO:0007669"/>
    <property type="project" value="TreeGrafter"/>
</dbReference>
<dbReference type="InterPro" id="IPR001926">
    <property type="entry name" value="TrpB-like_PALP"/>
</dbReference>
<evidence type="ECO:0000313" key="5">
    <source>
        <dbReference type="EMBL" id="EDM79472.1"/>
    </source>
</evidence>